<sequence>CAPGFHGNPSVLGGRCEECKCDPYGAFPTACDPHSGQCQCRPGASGLKCDQCMERHVCGPEGIV</sequence>
<keyword evidence="5 6" id="KW-0424">Laminin EGF-like domain</keyword>
<feature type="disulfide bond" evidence="6">
    <location>
        <begin position="19"/>
        <end position="31"/>
    </location>
</feature>
<name>A0ABD0NNZ9_CIRMR</name>
<evidence type="ECO:0000256" key="2">
    <source>
        <dbReference type="ARBA" id="ARBA00022737"/>
    </source>
</evidence>
<feature type="non-terminal residue" evidence="8">
    <location>
        <position position="1"/>
    </location>
</feature>
<dbReference type="FunFam" id="2.10.25.10:FF:000242">
    <property type="entry name" value="Laminin subunit alpha 1"/>
    <property type="match status" value="1"/>
</dbReference>
<evidence type="ECO:0000313" key="9">
    <source>
        <dbReference type="Proteomes" id="UP001529510"/>
    </source>
</evidence>
<keyword evidence="4" id="KW-0325">Glycoprotein</keyword>
<dbReference type="AlphaFoldDB" id="A0ABD0NNZ9"/>
<dbReference type="EMBL" id="JAMKFB020000020">
    <property type="protein sequence ID" value="KAL0163679.1"/>
    <property type="molecule type" value="Genomic_DNA"/>
</dbReference>
<feature type="domain" description="Laminin EGF-like" evidence="7">
    <location>
        <begin position="19"/>
        <end position="64"/>
    </location>
</feature>
<feature type="non-terminal residue" evidence="8">
    <location>
        <position position="64"/>
    </location>
</feature>
<protein>
    <recommendedName>
        <fullName evidence="7">Laminin EGF-like domain-containing protein</fullName>
    </recommendedName>
</protein>
<proteinExistence type="predicted"/>
<dbReference type="Proteomes" id="UP001529510">
    <property type="component" value="Unassembled WGS sequence"/>
</dbReference>
<accession>A0ABD0NNZ9</accession>
<comment type="caution">
    <text evidence="6">Lacks conserved residue(s) required for the propagation of feature annotation.</text>
</comment>
<keyword evidence="2" id="KW-0677">Repeat</keyword>
<gene>
    <name evidence="8" type="ORF">M9458_039432</name>
</gene>
<dbReference type="SMART" id="SM00180">
    <property type="entry name" value="EGF_Lam"/>
    <property type="match status" value="1"/>
</dbReference>
<feature type="disulfide bond" evidence="6">
    <location>
        <begin position="21"/>
        <end position="38"/>
    </location>
</feature>
<feature type="disulfide bond" evidence="6">
    <location>
        <begin position="40"/>
        <end position="49"/>
    </location>
</feature>
<evidence type="ECO:0000256" key="6">
    <source>
        <dbReference type="PROSITE-ProRule" id="PRU00460"/>
    </source>
</evidence>
<comment type="caution">
    <text evidence="8">The sequence shown here is derived from an EMBL/GenBank/DDBJ whole genome shotgun (WGS) entry which is preliminary data.</text>
</comment>
<reference evidence="8 9" key="1">
    <citation type="submission" date="2024-05" db="EMBL/GenBank/DDBJ databases">
        <title>Genome sequencing and assembly of Indian major carp, Cirrhinus mrigala (Hamilton, 1822).</title>
        <authorList>
            <person name="Mohindra V."/>
            <person name="Chowdhury L.M."/>
            <person name="Lal K."/>
            <person name="Jena J.K."/>
        </authorList>
    </citation>
    <scope>NUCLEOTIDE SEQUENCE [LARGE SCALE GENOMIC DNA]</scope>
    <source>
        <strain evidence="8">CM1030</strain>
        <tissue evidence="8">Blood</tissue>
    </source>
</reference>
<dbReference type="CDD" id="cd00055">
    <property type="entry name" value="EGF_Lam"/>
    <property type="match status" value="1"/>
</dbReference>
<dbReference type="SUPFAM" id="SSF57196">
    <property type="entry name" value="EGF/Laminin"/>
    <property type="match status" value="1"/>
</dbReference>
<dbReference type="Gene3D" id="2.170.300.10">
    <property type="entry name" value="Tie2 ligand-binding domain superfamily"/>
    <property type="match status" value="1"/>
</dbReference>
<evidence type="ECO:0000256" key="1">
    <source>
        <dbReference type="ARBA" id="ARBA00022729"/>
    </source>
</evidence>
<evidence type="ECO:0000256" key="4">
    <source>
        <dbReference type="ARBA" id="ARBA00023180"/>
    </source>
</evidence>
<dbReference type="Pfam" id="PF00053">
    <property type="entry name" value="EGF_laminin"/>
    <property type="match status" value="1"/>
</dbReference>
<dbReference type="InterPro" id="IPR002049">
    <property type="entry name" value="LE_dom"/>
</dbReference>
<keyword evidence="3 6" id="KW-1015">Disulfide bond</keyword>
<dbReference type="PROSITE" id="PS50027">
    <property type="entry name" value="EGF_LAM_2"/>
    <property type="match status" value="1"/>
</dbReference>
<keyword evidence="9" id="KW-1185">Reference proteome</keyword>
<evidence type="ECO:0000256" key="3">
    <source>
        <dbReference type="ARBA" id="ARBA00023157"/>
    </source>
</evidence>
<organism evidence="8 9">
    <name type="scientific">Cirrhinus mrigala</name>
    <name type="common">Mrigala</name>
    <dbReference type="NCBI Taxonomy" id="683832"/>
    <lineage>
        <taxon>Eukaryota</taxon>
        <taxon>Metazoa</taxon>
        <taxon>Chordata</taxon>
        <taxon>Craniata</taxon>
        <taxon>Vertebrata</taxon>
        <taxon>Euteleostomi</taxon>
        <taxon>Actinopterygii</taxon>
        <taxon>Neopterygii</taxon>
        <taxon>Teleostei</taxon>
        <taxon>Ostariophysi</taxon>
        <taxon>Cypriniformes</taxon>
        <taxon>Cyprinidae</taxon>
        <taxon>Labeoninae</taxon>
        <taxon>Labeonini</taxon>
        <taxon>Cirrhinus</taxon>
    </lineage>
</organism>
<evidence type="ECO:0000256" key="5">
    <source>
        <dbReference type="ARBA" id="ARBA00023292"/>
    </source>
</evidence>
<keyword evidence="1" id="KW-0732">Signal</keyword>
<evidence type="ECO:0000259" key="7">
    <source>
        <dbReference type="PROSITE" id="PS50027"/>
    </source>
</evidence>
<evidence type="ECO:0000313" key="8">
    <source>
        <dbReference type="EMBL" id="KAL0163679.1"/>
    </source>
</evidence>